<name>A0ACB0INT1_TRIPR</name>
<organism evidence="1 2">
    <name type="scientific">Trifolium pratense</name>
    <name type="common">Red clover</name>
    <dbReference type="NCBI Taxonomy" id="57577"/>
    <lineage>
        <taxon>Eukaryota</taxon>
        <taxon>Viridiplantae</taxon>
        <taxon>Streptophyta</taxon>
        <taxon>Embryophyta</taxon>
        <taxon>Tracheophyta</taxon>
        <taxon>Spermatophyta</taxon>
        <taxon>Magnoliopsida</taxon>
        <taxon>eudicotyledons</taxon>
        <taxon>Gunneridae</taxon>
        <taxon>Pentapetalae</taxon>
        <taxon>rosids</taxon>
        <taxon>fabids</taxon>
        <taxon>Fabales</taxon>
        <taxon>Fabaceae</taxon>
        <taxon>Papilionoideae</taxon>
        <taxon>50 kb inversion clade</taxon>
        <taxon>NPAAA clade</taxon>
        <taxon>Hologalegina</taxon>
        <taxon>IRL clade</taxon>
        <taxon>Trifolieae</taxon>
        <taxon>Trifolium</taxon>
    </lineage>
</organism>
<proteinExistence type="predicted"/>
<evidence type="ECO:0000313" key="2">
    <source>
        <dbReference type="Proteomes" id="UP001177021"/>
    </source>
</evidence>
<protein>
    <submittedName>
        <fullName evidence="1">Uncharacterized protein</fullName>
    </submittedName>
</protein>
<gene>
    <name evidence="1" type="ORF">MILVUS5_LOCUS4785</name>
</gene>
<evidence type="ECO:0000313" key="1">
    <source>
        <dbReference type="EMBL" id="CAJ2633746.1"/>
    </source>
</evidence>
<reference evidence="1" key="1">
    <citation type="submission" date="2023-10" db="EMBL/GenBank/DDBJ databases">
        <authorList>
            <person name="Rodriguez Cubillos JULIANA M."/>
            <person name="De Vega J."/>
        </authorList>
    </citation>
    <scope>NUCLEOTIDE SEQUENCE</scope>
</reference>
<accession>A0ACB0INT1</accession>
<dbReference type="Proteomes" id="UP001177021">
    <property type="component" value="Unassembled WGS sequence"/>
</dbReference>
<comment type="caution">
    <text evidence="1">The sequence shown here is derived from an EMBL/GenBank/DDBJ whole genome shotgun (WGS) entry which is preliminary data.</text>
</comment>
<sequence length="249" mass="27972">MASSCQAKRRRKTMLADLYLPDECWEYVITLLMDHNRCLESLSVVSKQFHTITNSLRFSLTICDQTLPFLHILDRRFTNLTSLNLSRLSSSLTNLNRLLRQISCFPLKLTSLNLSNQPSIPANTTLTSLTCSNMSTAVSIALTFSLSLTVFFYSKSSTSVTHTTGNTRSYSGIFYLLFKCQHFQHLDLQNAVFLTDKDVVELSLFLGDLVSINLTHCLLLTVSAFFALIKSCPSLSDIKMENTSIGNKI</sequence>
<keyword evidence="2" id="KW-1185">Reference proteome</keyword>
<dbReference type="EMBL" id="CASHSV030000002">
    <property type="protein sequence ID" value="CAJ2633746.1"/>
    <property type="molecule type" value="Genomic_DNA"/>
</dbReference>